<feature type="domain" description="Cupin type-2" evidence="1">
    <location>
        <begin position="29"/>
        <end position="97"/>
    </location>
</feature>
<sequence length="119" mass="12849">MIQDIAFKAKANINFRQVLESGVHTQIVIMSIPVGGDIGEETHTDNDQVLFLVAGEGKVILNGEESPYKIGDIVLVNAGTKHNFINTGSTDLKIITTYSPPHHPAGTIHKIKADSEMQG</sequence>
<reference evidence="2 3" key="1">
    <citation type="journal article" date="2015" name="Nature">
        <title>rRNA introns, odd ribosomes, and small enigmatic genomes across a large radiation of phyla.</title>
        <authorList>
            <person name="Brown C.T."/>
            <person name="Hug L.A."/>
            <person name="Thomas B.C."/>
            <person name="Sharon I."/>
            <person name="Castelle C.J."/>
            <person name="Singh A."/>
            <person name="Wilkins M.J."/>
            <person name="Williams K.H."/>
            <person name="Banfield J.F."/>
        </authorList>
    </citation>
    <scope>NUCLEOTIDE SEQUENCE [LARGE SCALE GENOMIC DNA]</scope>
</reference>
<dbReference type="InterPro" id="IPR013096">
    <property type="entry name" value="Cupin_2"/>
</dbReference>
<dbReference type="Proteomes" id="UP000034264">
    <property type="component" value="Unassembled WGS sequence"/>
</dbReference>
<protein>
    <submittedName>
        <fullName evidence="2">Mannose-6-phosphate isomerase</fullName>
    </submittedName>
</protein>
<dbReference type="CDD" id="cd02223">
    <property type="entry name" value="cupin_Bh2720-like"/>
    <property type="match status" value="1"/>
</dbReference>
<dbReference type="AlphaFoldDB" id="A0A0G1Q403"/>
<dbReference type="InterPro" id="IPR052538">
    <property type="entry name" value="Flavonoid_dioxygenase-like"/>
</dbReference>
<evidence type="ECO:0000313" key="2">
    <source>
        <dbReference type="EMBL" id="KKU03385.1"/>
    </source>
</evidence>
<dbReference type="InterPro" id="IPR011051">
    <property type="entry name" value="RmlC_Cupin_sf"/>
</dbReference>
<gene>
    <name evidence="2" type="ORF">UX05_C0001G0014</name>
</gene>
<dbReference type="Gene3D" id="2.60.120.10">
    <property type="entry name" value="Jelly Rolls"/>
    <property type="match status" value="1"/>
</dbReference>
<proteinExistence type="predicted"/>
<comment type="caution">
    <text evidence="2">The sequence shown here is derived from an EMBL/GenBank/DDBJ whole genome shotgun (WGS) entry which is preliminary data.</text>
</comment>
<dbReference type="InterPro" id="IPR014710">
    <property type="entry name" value="RmlC-like_jellyroll"/>
</dbReference>
<dbReference type="PANTHER" id="PTHR43346">
    <property type="entry name" value="LIGAND BINDING DOMAIN PROTEIN, PUTATIVE (AFU_ORTHOLOGUE AFUA_6G14370)-RELATED"/>
    <property type="match status" value="1"/>
</dbReference>
<dbReference type="EMBL" id="LCKS01000001">
    <property type="protein sequence ID" value="KKU03385.1"/>
    <property type="molecule type" value="Genomic_DNA"/>
</dbReference>
<dbReference type="PANTHER" id="PTHR43346:SF1">
    <property type="entry name" value="QUERCETIN 2,3-DIOXYGENASE-RELATED"/>
    <property type="match status" value="1"/>
</dbReference>
<evidence type="ECO:0000259" key="1">
    <source>
        <dbReference type="Pfam" id="PF07883"/>
    </source>
</evidence>
<evidence type="ECO:0000313" key="3">
    <source>
        <dbReference type="Proteomes" id="UP000034264"/>
    </source>
</evidence>
<name>A0A0G1Q403_9BACT</name>
<dbReference type="Pfam" id="PF07883">
    <property type="entry name" value="Cupin_2"/>
    <property type="match status" value="1"/>
</dbReference>
<keyword evidence="2" id="KW-0413">Isomerase</keyword>
<organism evidence="2 3">
    <name type="scientific">Candidatus Amesbacteria bacterium GW2011_GWC2_45_19</name>
    <dbReference type="NCBI Taxonomy" id="1618366"/>
    <lineage>
        <taxon>Bacteria</taxon>
        <taxon>Candidatus Amesiibacteriota</taxon>
    </lineage>
</organism>
<dbReference type="GO" id="GO:0016853">
    <property type="term" value="F:isomerase activity"/>
    <property type="evidence" value="ECO:0007669"/>
    <property type="project" value="UniProtKB-KW"/>
</dbReference>
<dbReference type="SUPFAM" id="SSF51182">
    <property type="entry name" value="RmlC-like cupins"/>
    <property type="match status" value="1"/>
</dbReference>
<accession>A0A0G1Q403</accession>